<proteinExistence type="predicted"/>
<evidence type="ECO:0000256" key="2">
    <source>
        <dbReference type="SAM" id="Phobius"/>
    </source>
</evidence>
<keyword evidence="4" id="KW-1185">Reference proteome</keyword>
<dbReference type="RefSeq" id="WP_160202431.1">
    <property type="nucleotide sequence ID" value="NZ_QXWK01000020.1"/>
</dbReference>
<keyword evidence="2" id="KW-0812">Transmembrane</keyword>
<evidence type="ECO:0000313" key="4">
    <source>
        <dbReference type="Proteomes" id="UP000446866"/>
    </source>
</evidence>
<sequence length="121" mass="14041">MASIKDQEKLLNSLIHQNDLEISDETLEYLRNPTTPEGAKLDALIDLMSNTMRSLEETNKRLDVQHQEHIENQQKAEVWHEEDLKRYENDSARLKSESRKSWLNIVLVAATLAATIYTIIH</sequence>
<reference evidence="3 4" key="1">
    <citation type="submission" date="2018-08" db="EMBL/GenBank/DDBJ databases">
        <title>Murine metabolic-syndrome-specific gut microbial biobank.</title>
        <authorList>
            <person name="Liu C."/>
        </authorList>
    </citation>
    <scope>NUCLEOTIDE SEQUENCE [LARGE SCALE GENOMIC DNA]</scope>
    <source>
        <strain evidence="3 4">28</strain>
    </source>
</reference>
<dbReference type="AlphaFoldDB" id="A0A845QIY8"/>
<accession>A0A845QIY8</accession>
<organism evidence="3 4">
    <name type="scientific">Anaerotruncus colihominis</name>
    <dbReference type="NCBI Taxonomy" id="169435"/>
    <lineage>
        <taxon>Bacteria</taxon>
        <taxon>Bacillati</taxon>
        <taxon>Bacillota</taxon>
        <taxon>Clostridia</taxon>
        <taxon>Eubacteriales</taxon>
        <taxon>Oscillospiraceae</taxon>
        <taxon>Anaerotruncus</taxon>
    </lineage>
</organism>
<keyword evidence="1" id="KW-0175">Coiled coil</keyword>
<name>A0A845QIY8_9FIRM</name>
<protein>
    <submittedName>
        <fullName evidence="3">Uncharacterized protein</fullName>
    </submittedName>
</protein>
<dbReference type="Proteomes" id="UP000446866">
    <property type="component" value="Unassembled WGS sequence"/>
</dbReference>
<evidence type="ECO:0000313" key="3">
    <source>
        <dbReference type="EMBL" id="NBH62142.1"/>
    </source>
</evidence>
<gene>
    <name evidence="3" type="ORF">D0435_10805</name>
</gene>
<feature type="transmembrane region" description="Helical" evidence="2">
    <location>
        <begin position="102"/>
        <end position="120"/>
    </location>
</feature>
<keyword evidence="2" id="KW-0472">Membrane</keyword>
<feature type="coiled-coil region" evidence="1">
    <location>
        <begin position="45"/>
        <end position="72"/>
    </location>
</feature>
<evidence type="ECO:0000256" key="1">
    <source>
        <dbReference type="SAM" id="Coils"/>
    </source>
</evidence>
<comment type="caution">
    <text evidence="3">The sequence shown here is derived from an EMBL/GenBank/DDBJ whole genome shotgun (WGS) entry which is preliminary data.</text>
</comment>
<keyword evidence="2" id="KW-1133">Transmembrane helix</keyword>
<dbReference type="EMBL" id="QXWK01000020">
    <property type="protein sequence ID" value="NBH62142.1"/>
    <property type="molecule type" value="Genomic_DNA"/>
</dbReference>